<protein>
    <recommendedName>
        <fullName evidence="6">Protein kinase domain-containing protein</fullName>
    </recommendedName>
</protein>
<dbReference type="SUPFAM" id="SSF56112">
    <property type="entry name" value="Protein kinase-like (PK-like)"/>
    <property type="match status" value="1"/>
</dbReference>
<dbReference type="InterPro" id="IPR000719">
    <property type="entry name" value="Prot_kinase_dom"/>
</dbReference>
<evidence type="ECO:0000256" key="1">
    <source>
        <dbReference type="ARBA" id="ARBA00022679"/>
    </source>
</evidence>
<evidence type="ECO:0000256" key="3">
    <source>
        <dbReference type="ARBA" id="ARBA00022777"/>
    </source>
</evidence>
<feature type="region of interest" description="Disordered" evidence="5">
    <location>
        <begin position="204"/>
        <end position="232"/>
    </location>
</feature>
<dbReference type="Pfam" id="PF07714">
    <property type="entry name" value="PK_Tyr_Ser-Thr"/>
    <property type="match status" value="1"/>
</dbReference>
<feature type="domain" description="Protein kinase" evidence="6">
    <location>
        <begin position="274"/>
        <end position="592"/>
    </location>
</feature>
<evidence type="ECO:0000259" key="6">
    <source>
        <dbReference type="PROSITE" id="PS50011"/>
    </source>
</evidence>
<keyword evidence="1" id="KW-0808">Transferase</keyword>
<evidence type="ECO:0000313" key="8">
    <source>
        <dbReference type="Proteomes" id="UP000837857"/>
    </source>
</evidence>
<feature type="region of interest" description="Disordered" evidence="5">
    <location>
        <begin position="448"/>
        <end position="469"/>
    </location>
</feature>
<dbReference type="PANTHER" id="PTHR44329:SF288">
    <property type="entry name" value="MITOGEN-ACTIVATED PROTEIN KINASE KINASE KINASE 20"/>
    <property type="match status" value="1"/>
</dbReference>
<feature type="compositionally biased region" description="Basic and acidic residues" evidence="5">
    <location>
        <begin position="1"/>
        <end position="10"/>
    </location>
</feature>
<accession>A0ABN8I6D1</accession>
<name>A0ABN8I6D1_9NEOP</name>
<dbReference type="InterPro" id="IPR001245">
    <property type="entry name" value="Ser-Thr/Tyr_kinase_cat_dom"/>
</dbReference>
<keyword evidence="2" id="KW-0547">Nucleotide-binding</keyword>
<dbReference type="SMART" id="SM00220">
    <property type="entry name" value="S_TKc"/>
    <property type="match status" value="1"/>
</dbReference>
<keyword evidence="4" id="KW-0067">ATP-binding</keyword>
<dbReference type="Proteomes" id="UP000837857">
    <property type="component" value="Chromosome 19"/>
</dbReference>
<keyword evidence="3" id="KW-0418">Kinase</keyword>
<feature type="compositionally biased region" description="Basic and acidic residues" evidence="5">
    <location>
        <begin position="204"/>
        <end position="216"/>
    </location>
</feature>
<feature type="compositionally biased region" description="Polar residues" evidence="5">
    <location>
        <begin position="448"/>
        <end position="458"/>
    </location>
</feature>
<organism evidence="7 8">
    <name type="scientific">Iphiclides podalirius</name>
    <name type="common">scarce swallowtail</name>
    <dbReference type="NCBI Taxonomy" id="110791"/>
    <lineage>
        <taxon>Eukaryota</taxon>
        <taxon>Metazoa</taxon>
        <taxon>Ecdysozoa</taxon>
        <taxon>Arthropoda</taxon>
        <taxon>Hexapoda</taxon>
        <taxon>Insecta</taxon>
        <taxon>Pterygota</taxon>
        <taxon>Neoptera</taxon>
        <taxon>Endopterygota</taxon>
        <taxon>Lepidoptera</taxon>
        <taxon>Glossata</taxon>
        <taxon>Ditrysia</taxon>
        <taxon>Papilionoidea</taxon>
        <taxon>Papilionidae</taxon>
        <taxon>Papilioninae</taxon>
        <taxon>Iphiclides</taxon>
    </lineage>
</organism>
<sequence>MRKFLFEYKTVRRQPSESQTSTDKRERLTVTTRQVTSTETELPRAPPTHAGTIRTEEYKRDLAEFQARRSAGGKEPQTTPVKRKCGRHSLPVSCTDCARDPDTSFNYEKKSAAKYKKRQQKLTGDNVPNIQFLFQNQVFLPGDMFSSYSEPAKSRRSQRAYRSPEADFGAQRHIDFSDEQPASPPLFFKNNSLAFDVGNFLDAPRGDEVDGRKGEDLDPSGGNSPAELDKDDGCDEKMWEVMSELRHFDQWADEQLHAPSANTTKSDDNKSDASVYGLPVTSSSDLSVTLAKASAWQPGKWGVVPVQIKKLAGVTLEHVKKKRNAEINILRKYRHPNIILLMGLFLDVQNNVNIICERCTDSLYGILHEQGRILSAQTSVQYALDIANALLYLRMQGYIHTRLSSSSVAVTSQGAAKLADVSPCVPLPRTQQKRDRLYDDYSPEPQYVNIQDSGAPDSNRSESEPLLPASESEAHVARWGVALQHGAFRSCPHYRWHAPELFAPGADGLVRPCPRSDVYSLAALLWECCNGRCRTATSLSPATGETETANVHAVDRTPTSLSPATGETETANINANKDVHILARPERRRWRT</sequence>
<evidence type="ECO:0000256" key="5">
    <source>
        <dbReference type="SAM" id="MobiDB-lite"/>
    </source>
</evidence>
<dbReference type="PANTHER" id="PTHR44329">
    <property type="entry name" value="SERINE/THREONINE-PROTEIN KINASE TNNI3K-RELATED"/>
    <property type="match status" value="1"/>
</dbReference>
<evidence type="ECO:0000313" key="7">
    <source>
        <dbReference type="EMBL" id="CAH2049490.1"/>
    </source>
</evidence>
<evidence type="ECO:0000256" key="4">
    <source>
        <dbReference type="ARBA" id="ARBA00022840"/>
    </source>
</evidence>
<dbReference type="Gene3D" id="1.10.510.10">
    <property type="entry name" value="Transferase(Phosphotransferase) domain 1"/>
    <property type="match status" value="1"/>
</dbReference>
<gene>
    <name evidence="7" type="ORF">IPOD504_LOCUS6861</name>
</gene>
<feature type="compositionally biased region" description="Low complexity" evidence="5">
    <location>
        <begin position="29"/>
        <end position="40"/>
    </location>
</feature>
<dbReference type="InterPro" id="IPR051681">
    <property type="entry name" value="Ser/Thr_Kinases-Pseudokinases"/>
</dbReference>
<proteinExistence type="predicted"/>
<feature type="region of interest" description="Disordered" evidence="5">
    <location>
        <begin position="67"/>
        <end position="86"/>
    </location>
</feature>
<dbReference type="PROSITE" id="PS50011">
    <property type="entry name" value="PROTEIN_KINASE_DOM"/>
    <property type="match status" value="1"/>
</dbReference>
<keyword evidence="8" id="KW-1185">Reference proteome</keyword>
<dbReference type="Gene3D" id="3.30.200.20">
    <property type="entry name" value="Phosphorylase Kinase, domain 1"/>
    <property type="match status" value="1"/>
</dbReference>
<dbReference type="InterPro" id="IPR011009">
    <property type="entry name" value="Kinase-like_dom_sf"/>
</dbReference>
<feature type="non-terminal residue" evidence="7">
    <location>
        <position position="592"/>
    </location>
</feature>
<reference evidence="7" key="1">
    <citation type="submission" date="2022-03" db="EMBL/GenBank/DDBJ databases">
        <authorList>
            <person name="Martin H S."/>
        </authorList>
    </citation>
    <scope>NUCLEOTIDE SEQUENCE</scope>
</reference>
<feature type="region of interest" description="Disordered" evidence="5">
    <location>
        <begin position="1"/>
        <end position="57"/>
    </location>
</feature>
<evidence type="ECO:0000256" key="2">
    <source>
        <dbReference type="ARBA" id="ARBA00022741"/>
    </source>
</evidence>
<dbReference type="EMBL" id="OW152831">
    <property type="protein sequence ID" value="CAH2049490.1"/>
    <property type="molecule type" value="Genomic_DNA"/>
</dbReference>